<reference evidence="1" key="1">
    <citation type="submission" date="2018-07" db="EMBL/GenBank/DDBJ databases">
        <title>Genome assembly of strain Ka43.</title>
        <authorList>
            <person name="Kukolya J."/>
            <person name="Nagy I."/>
            <person name="Horvath B."/>
            <person name="Toth A."/>
        </authorList>
    </citation>
    <scope>NUCLEOTIDE SEQUENCE</scope>
    <source>
        <strain evidence="1">KB43</strain>
    </source>
</reference>
<organism evidence="1 2">
    <name type="scientific">Cellvibrio polysaccharolyticus</name>
    <dbReference type="NCBI Taxonomy" id="2082724"/>
    <lineage>
        <taxon>Bacteria</taxon>
        <taxon>Pseudomonadati</taxon>
        <taxon>Pseudomonadota</taxon>
        <taxon>Gammaproteobacteria</taxon>
        <taxon>Cellvibrionales</taxon>
        <taxon>Cellvibrionaceae</taxon>
        <taxon>Cellvibrio</taxon>
    </lineage>
</organism>
<accession>A0A928V193</accession>
<dbReference type="RefSeq" id="WP_193906663.1">
    <property type="nucleotide sequence ID" value="NZ_PRDL01000001.1"/>
</dbReference>
<evidence type="ECO:0000313" key="1">
    <source>
        <dbReference type="EMBL" id="MBE8715938.1"/>
    </source>
</evidence>
<proteinExistence type="predicted"/>
<dbReference type="EMBL" id="PRDL01000001">
    <property type="protein sequence ID" value="MBE8715938.1"/>
    <property type="molecule type" value="Genomic_DNA"/>
</dbReference>
<comment type="caution">
    <text evidence="1">The sequence shown here is derived from an EMBL/GenBank/DDBJ whole genome shotgun (WGS) entry which is preliminary data.</text>
</comment>
<evidence type="ECO:0000313" key="2">
    <source>
        <dbReference type="Proteomes" id="UP000652567"/>
    </source>
</evidence>
<dbReference type="AlphaFoldDB" id="A0A928V193"/>
<dbReference type="Proteomes" id="UP000652567">
    <property type="component" value="Unassembled WGS sequence"/>
</dbReference>
<protein>
    <submittedName>
        <fullName evidence="1">Uncharacterized protein</fullName>
    </submittedName>
</protein>
<name>A0A928V193_9GAMM</name>
<sequence length="168" mass="17906">MDIDAMHYQEKVVISGSEYEASRNRSTGQVNIPYTNAPDADIGDIITLKSGPREMSLRILDLSFIQGGTLNIGTNHPNLLQLTVENLTSAAHKPSTQSSTINIGSIAGEHVQVGNQNSQTFNISIQHLAEKIAQSSDPEAKSLLKKLLENSTVGSLIGAGVSVLLGKL</sequence>
<gene>
    <name evidence="1" type="ORF">C4F51_01885</name>
</gene>
<keyword evidence="2" id="KW-1185">Reference proteome</keyword>